<dbReference type="Proteomes" id="UP000050795">
    <property type="component" value="Unassembled WGS sequence"/>
</dbReference>
<feature type="region of interest" description="Disordered" evidence="1">
    <location>
        <begin position="383"/>
        <end position="439"/>
    </location>
</feature>
<protein>
    <submittedName>
        <fullName evidence="3">Uncharacterized protein</fullName>
    </submittedName>
</protein>
<feature type="region of interest" description="Disordered" evidence="1">
    <location>
        <begin position="28"/>
        <end position="108"/>
    </location>
</feature>
<accession>A0AA85KBC0</accession>
<evidence type="ECO:0000256" key="1">
    <source>
        <dbReference type="SAM" id="MobiDB-lite"/>
    </source>
</evidence>
<keyword evidence="2" id="KW-1185">Reference proteome</keyword>
<feature type="compositionally biased region" description="Basic and acidic residues" evidence="1">
    <location>
        <begin position="390"/>
        <end position="419"/>
    </location>
</feature>
<reference evidence="3" key="2">
    <citation type="submission" date="2023-11" db="UniProtKB">
        <authorList>
            <consortium name="WormBaseParasite"/>
        </authorList>
    </citation>
    <scope>IDENTIFICATION</scope>
</reference>
<organism evidence="2 3">
    <name type="scientific">Trichobilharzia regenti</name>
    <name type="common">Nasal bird schistosome</name>
    <dbReference type="NCBI Taxonomy" id="157069"/>
    <lineage>
        <taxon>Eukaryota</taxon>
        <taxon>Metazoa</taxon>
        <taxon>Spiralia</taxon>
        <taxon>Lophotrochozoa</taxon>
        <taxon>Platyhelminthes</taxon>
        <taxon>Trematoda</taxon>
        <taxon>Digenea</taxon>
        <taxon>Strigeidida</taxon>
        <taxon>Schistosomatoidea</taxon>
        <taxon>Schistosomatidae</taxon>
        <taxon>Trichobilharzia</taxon>
    </lineage>
</organism>
<dbReference type="AlphaFoldDB" id="A0AA85KBC0"/>
<proteinExistence type="predicted"/>
<name>A0AA85KBC0_TRIRE</name>
<dbReference type="WBParaSite" id="TREG1_74140.1">
    <property type="protein sequence ID" value="TREG1_74140.1"/>
    <property type="gene ID" value="TREG1_74140"/>
</dbReference>
<feature type="compositionally biased region" description="Polar residues" evidence="1">
    <location>
        <begin position="420"/>
        <end position="429"/>
    </location>
</feature>
<sequence>MKSDPKKRAFGNRLRKFGFSLSQSKVNCSARSKKHVSQVSRYQSIKPRISIPVRPTGYKSSRLVHRKAVQPSTSGSEEGRHIQNPKSQSNPNPLRGTALREDSVDANGCPVDLSNAPDWLRKTIHPITNYFREDRPKLENMTKNRQHRVESNSSSSQLNYASAHKTLKAAKDNLPYDIDEIFSNLDLGTWIKEYRSGFRDCKEENSSLQKDACGSRGVLACQTSSSLSSLKPVDLDGEENLMKEGVRRTHPDHGHLQLINAKTSDKRSTDEEKLKPCTSNTHNAGCGSELKKASLLFTGKASCPSMNSTTPHQTSQNPYSLMKKDALDHEFSAKLIEAKWNEYENTKRMKKRDEYKGGEIRSRGKHRSLENYACRPSTSLHYYPIPSASSDKENKESRGRVSDECFHKPHSIQRGDKSTETATVRQISPPQHPIWDTPDDLRTSSNYFFRL</sequence>
<evidence type="ECO:0000313" key="2">
    <source>
        <dbReference type="Proteomes" id="UP000050795"/>
    </source>
</evidence>
<reference evidence="2" key="1">
    <citation type="submission" date="2022-06" db="EMBL/GenBank/DDBJ databases">
        <authorList>
            <person name="Berger JAMES D."/>
            <person name="Berger JAMES D."/>
        </authorList>
    </citation>
    <scope>NUCLEOTIDE SEQUENCE [LARGE SCALE GENOMIC DNA]</scope>
</reference>
<evidence type="ECO:0000313" key="3">
    <source>
        <dbReference type="WBParaSite" id="TREG1_74140.1"/>
    </source>
</evidence>